<evidence type="ECO:0000256" key="4">
    <source>
        <dbReference type="ARBA" id="ARBA00022475"/>
    </source>
</evidence>
<dbReference type="GO" id="GO:0005886">
    <property type="term" value="C:plasma membrane"/>
    <property type="evidence" value="ECO:0007669"/>
    <property type="project" value="UniProtKB-SubCell"/>
</dbReference>
<evidence type="ECO:0000256" key="6">
    <source>
        <dbReference type="ARBA" id="ARBA00022989"/>
    </source>
</evidence>
<comment type="similarity">
    <text evidence="2">Belongs to the DcuC/DcuD transporter (TC 2.A.61) family.</text>
</comment>
<keyword evidence="3" id="KW-0813">Transport</keyword>
<evidence type="ECO:0000256" key="8">
    <source>
        <dbReference type="SAM" id="Phobius"/>
    </source>
</evidence>
<evidence type="ECO:0000256" key="2">
    <source>
        <dbReference type="ARBA" id="ARBA00005275"/>
    </source>
</evidence>
<dbReference type="Proteomes" id="UP000282086">
    <property type="component" value="Chromosome"/>
</dbReference>
<comment type="subcellular location">
    <subcellularLocation>
        <location evidence="1">Cell membrane</location>
        <topology evidence="1">Multi-pass membrane protein</topology>
    </subcellularLocation>
</comment>
<reference evidence="9 10" key="1">
    <citation type="submission" date="2018-12" db="EMBL/GenBank/DDBJ databases">
        <authorList>
            <consortium name="Pathogen Informatics"/>
        </authorList>
    </citation>
    <scope>NUCLEOTIDE SEQUENCE [LARGE SCALE GENOMIC DNA]</scope>
    <source>
        <strain evidence="9 10">NCTC129</strain>
    </source>
</reference>
<organism evidence="9 10">
    <name type="scientific">Salmonella enterica I</name>
    <dbReference type="NCBI Taxonomy" id="59201"/>
    <lineage>
        <taxon>Bacteria</taxon>
        <taxon>Pseudomonadati</taxon>
        <taxon>Pseudomonadota</taxon>
        <taxon>Gammaproteobacteria</taxon>
        <taxon>Enterobacterales</taxon>
        <taxon>Enterobacteriaceae</taxon>
        <taxon>Salmonella</taxon>
    </lineage>
</organism>
<evidence type="ECO:0000256" key="5">
    <source>
        <dbReference type="ARBA" id="ARBA00022692"/>
    </source>
</evidence>
<evidence type="ECO:0000256" key="3">
    <source>
        <dbReference type="ARBA" id="ARBA00022448"/>
    </source>
</evidence>
<feature type="transmembrane region" description="Helical" evidence="8">
    <location>
        <begin position="5"/>
        <end position="22"/>
    </location>
</feature>
<dbReference type="InterPro" id="IPR018385">
    <property type="entry name" value="C4_dicarb_anaerob_car-like"/>
</dbReference>
<protein>
    <submittedName>
        <fullName evidence="9">C4-dicarboxylate transporter DcuC</fullName>
    </submittedName>
</protein>
<evidence type="ECO:0000313" key="10">
    <source>
        <dbReference type="Proteomes" id="UP000282086"/>
    </source>
</evidence>
<keyword evidence="6 8" id="KW-1133">Transmembrane helix</keyword>
<dbReference type="PANTHER" id="PTHR42002">
    <property type="entry name" value="ANAEROBIC C4-DICARBOXYLATE TRANSPORTER DCUC-RELATED"/>
    <property type="match status" value="1"/>
</dbReference>
<keyword evidence="7 8" id="KW-0472">Membrane</keyword>
<proteinExistence type="inferred from homology"/>
<dbReference type="AlphaFoldDB" id="A0A447MW63"/>
<evidence type="ECO:0000256" key="1">
    <source>
        <dbReference type="ARBA" id="ARBA00004651"/>
    </source>
</evidence>
<name>A0A447MW63_SALET</name>
<keyword evidence="4" id="KW-1003">Cell membrane</keyword>
<dbReference type="EMBL" id="LR134140">
    <property type="protein sequence ID" value="VDZ95301.1"/>
    <property type="molecule type" value="Genomic_DNA"/>
</dbReference>
<keyword evidence="5 8" id="KW-0812">Transmembrane</keyword>
<evidence type="ECO:0000256" key="7">
    <source>
        <dbReference type="ARBA" id="ARBA00023136"/>
    </source>
</evidence>
<feature type="transmembrane region" description="Helical" evidence="8">
    <location>
        <begin position="79"/>
        <end position="98"/>
    </location>
</feature>
<dbReference type="Pfam" id="PF03606">
    <property type="entry name" value="DcuC"/>
    <property type="match status" value="1"/>
</dbReference>
<feature type="transmembrane region" description="Helical" evidence="8">
    <location>
        <begin position="28"/>
        <end position="46"/>
    </location>
</feature>
<accession>A0A447MW63</accession>
<dbReference type="GO" id="GO:0015556">
    <property type="term" value="F:C4-dicarboxylate transmembrane transporter activity"/>
    <property type="evidence" value="ECO:0007669"/>
    <property type="project" value="InterPro"/>
</dbReference>
<dbReference type="PANTHER" id="PTHR42002:SF2">
    <property type="entry name" value="ANAEROBIC C4-DICARBOXYLATE TRANSPORTER DCUC-RELATED"/>
    <property type="match status" value="1"/>
</dbReference>
<evidence type="ECO:0000313" key="9">
    <source>
        <dbReference type="EMBL" id="VDZ95301.1"/>
    </source>
</evidence>
<sequence>MLTVIELLIGVVVIVGVARYIIKGYSATGVLFVGGLVLLIISALMGHKVLPASETSTGYTATDIVEYIKILLMSRGGDLGMMIMMLCGFAAYMTHIGANDMVVKLASKPLQYINSPYLLMIAALFCRLPDVAGRLFRDGAWRTAHGYSLPGDGQRRH</sequence>
<gene>
    <name evidence="9" type="primary">dcuD_1</name>
    <name evidence="9" type="ORF">NCTC129_01418</name>
</gene>
<dbReference type="InterPro" id="IPR004669">
    <property type="entry name" value="C4_dicarb_anaerob_car"/>
</dbReference>